<dbReference type="InterPro" id="IPR044857">
    <property type="entry name" value="T7SS_EccB_R1"/>
</dbReference>
<dbReference type="PANTHER" id="PTHR40765">
    <property type="entry name" value="ESX-2 SECRETION SYSTEM ATPASE ECCB2"/>
    <property type="match status" value="1"/>
</dbReference>
<evidence type="ECO:0000256" key="8">
    <source>
        <dbReference type="ARBA" id="ARBA00022989"/>
    </source>
</evidence>
<name>A0A852V8H6_9ACTN</name>
<gene>
    <name evidence="12" type="ORF">HDA43_004586</name>
</gene>
<evidence type="ECO:0000313" key="12">
    <source>
        <dbReference type="EMBL" id="NYF42385.1"/>
    </source>
</evidence>
<dbReference type="InterPro" id="IPR042485">
    <property type="entry name" value="T7SS_EccB_R3"/>
</dbReference>
<dbReference type="GO" id="GO:0005524">
    <property type="term" value="F:ATP binding"/>
    <property type="evidence" value="ECO:0007669"/>
    <property type="project" value="UniProtKB-KW"/>
</dbReference>
<keyword evidence="6" id="KW-0378">Hydrolase</keyword>
<dbReference type="RefSeq" id="WP_179824932.1">
    <property type="nucleotide sequence ID" value="NZ_JACCCO010000002.1"/>
</dbReference>
<keyword evidence="7" id="KW-0067">ATP-binding</keyword>
<evidence type="ECO:0000313" key="13">
    <source>
        <dbReference type="Proteomes" id="UP000576393"/>
    </source>
</evidence>
<evidence type="ECO:0000256" key="4">
    <source>
        <dbReference type="ARBA" id="ARBA00022692"/>
    </source>
</evidence>
<evidence type="ECO:0000256" key="9">
    <source>
        <dbReference type="ARBA" id="ARBA00023136"/>
    </source>
</evidence>
<dbReference type="GO" id="GO:0005886">
    <property type="term" value="C:plasma membrane"/>
    <property type="evidence" value="ECO:0007669"/>
    <property type="project" value="UniProtKB-SubCell"/>
</dbReference>
<dbReference type="Gene3D" id="3.30.2390.20">
    <property type="entry name" value="Type VII secretion system EccB, repeat 1 domain"/>
    <property type="match status" value="1"/>
</dbReference>
<evidence type="ECO:0000256" key="1">
    <source>
        <dbReference type="ARBA" id="ARBA00004162"/>
    </source>
</evidence>
<dbReference type="Proteomes" id="UP000576393">
    <property type="component" value="Unassembled WGS sequence"/>
</dbReference>
<keyword evidence="8 11" id="KW-1133">Transmembrane helix</keyword>
<comment type="similarity">
    <text evidence="2">Belongs to the EccB family.</text>
</comment>
<evidence type="ECO:0000256" key="2">
    <source>
        <dbReference type="ARBA" id="ARBA00008149"/>
    </source>
</evidence>
<evidence type="ECO:0000256" key="10">
    <source>
        <dbReference type="SAM" id="MobiDB-lite"/>
    </source>
</evidence>
<evidence type="ECO:0000256" key="11">
    <source>
        <dbReference type="SAM" id="Phobius"/>
    </source>
</evidence>
<dbReference type="Pfam" id="PF05108">
    <property type="entry name" value="T7SS_ESX1_EccB"/>
    <property type="match status" value="1"/>
</dbReference>
<dbReference type="EMBL" id="JACCCO010000002">
    <property type="protein sequence ID" value="NYF42385.1"/>
    <property type="molecule type" value="Genomic_DNA"/>
</dbReference>
<organism evidence="12 13">
    <name type="scientific">Streptosporangium sandarakinum</name>
    <dbReference type="NCBI Taxonomy" id="1260955"/>
    <lineage>
        <taxon>Bacteria</taxon>
        <taxon>Bacillati</taxon>
        <taxon>Actinomycetota</taxon>
        <taxon>Actinomycetes</taxon>
        <taxon>Streptosporangiales</taxon>
        <taxon>Streptosporangiaceae</taxon>
        <taxon>Streptosporangium</taxon>
    </lineage>
</organism>
<keyword evidence="13" id="KW-1185">Reference proteome</keyword>
<keyword evidence="4 11" id="KW-0812">Transmembrane</keyword>
<dbReference type="GO" id="GO:0016787">
    <property type="term" value="F:hydrolase activity"/>
    <property type="evidence" value="ECO:0007669"/>
    <property type="project" value="UniProtKB-KW"/>
</dbReference>
<feature type="transmembrane region" description="Helical" evidence="11">
    <location>
        <begin position="39"/>
        <end position="61"/>
    </location>
</feature>
<dbReference type="PANTHER" id="PTHR40765:SF2">
    <property type="entry name" value="ESX-2 SECRETION SYSTEM ATPASE ECCB2"/>
    <property type="match status" value="1"/>
</dbReference>
<dbReference type="GO" id="GO:0005576">
    <property type="term" value="C:extracellular region"/>
    <property type="evidence" value="ECO:0007669"/>
    <property type="project" value="TreeGrafter"/>
</dbReference>
<evidence type="ECO:0000256" key="5">
    <source>
        <dbReference type="ARBA" id="ARBA00022741"/>
    </source>
</evidence>
<keyword evidence="5" id="KW-0547">Nucleotide-binding</keyword>
<feature type="region of interest" description="Disordered" evidence="10">
    <location>
        <begin position="462"/>
        <end position="482"/>
    </location>
</feature>
<keyword evidence="9 11" id="KW-0472">Membrane</keyword>
<dbReference type="AlphaFoldDB" id="A0A852V8H6"/>
<keyword evidence="3" id="KW-1003">Cell membrane</keyword>
<dbReference type="InterPro" id="IPR007795">
    <property type="entry name" value="T7SS_EccB"/>
</dbReference>
<accession>A0A852V8H6</accession>
<comment type="subcellular location">
    <subcellularLocation>
        <location evidence="1">Cell membrane</location>
        <topology evidence="1">Single-pass membrane protein</topology>
    </subcellularLocation>
</comment>
<proteinExistence type="inferred from homology"/>
<sequence length="482" mass="50498">MQTRRDLYQAYRLMTQRLSMALLQGEPDLPESPTRRHNVAMFGSALVAVVVAAIFGILGMLRPGSATALTAPGTVLIEEESGAVFVYSAPKERLIPVDNVTSARLLLGEQQVKVRAVSAASLAQFRRDAMVGIAGAPKSLPAPDRLVRTPWTACVVDGVDTGNERRPYTTLLGGIDVGGAPIEQGSAVVVEEGGQTWMLWSNRRMRVPAEAVRTMTAERPRQVPAAWLNALPEGPAFRGPDIPGLGRAVTGPDGDRYRAGTVFTVSPVAGMPARWYVLLPDGLASLTPAQAALLLQSPVIKQKAYRGASAQPVELDAATVNATKASATDLGAPDLPSAMPKVITVSGATPLCAVYSGTERGSARAVLTVGAAKPIPQPPKGWFNQEVADQVLLTPGSAALVGVLPGEGRLDAVGPLYLIGDQGRRHAIPSAELLPALGYGEKNVAPLPAHLLHLIPEGPALDPEAARNPIQTAPAAVTPPQQ</sequence>
<evidence type="ECO:0000256" key="7">
    <source>
        <dbReference type="ARBA" id="ARBA00022840"/>
    </source>
</evidence>
<comment type="caution">
    <text evidence="12">The sequence shown here is derived from an EMBL/GenBank/DDBJ whole genome shotgun (WGS) entry which is preliminary data.</text>
</comment>
<evidence type="ECO:0000256" key="3">
    <source>
        <dbReference type="ARBA" id="ARBA00022475"/>
    </source>
</evidence>
<reference evidence="12 13" key="1">
    <citation type="submission" date="2020-07" db="EMBL/GenBank/DDBJ databases">
        <title>Sequencing the genomes of 1000 actinobacteria strains.</title>
        <authorList>
            <person name="Klenk H.-P."/>
        </authorList>
    </citation>
    <scope>NUCLEOTIDE SEQUENCE [LARGE SCALE GENOMIC DNA]</scope>
    <source>
        <strain evidence="12 13">DSM 45763</strain>
    </source>
</reference>
<protein>
    <submittedName>
        <fullName evidence="12">Type VII secretion protein EccB</fullName>
    </submittedName>
</protein>
<dbReference type="NCBIfam" id="TIGR03919">
    <property type="entry name" value="T7SS_EccB"/>
    <property type="match status" value="1"/>
</dbReference>
<dbReference type="Gene3D" id="2.40.50.910">
    <property type="entry name" value="Type VII secretion system EccB, repeat 3 domain"/>
    <property type="match status" value="1"/>
</dbReference>
<evidence type="ECO:0000256" key="6">
    <source>
        <dbReference type="ARBA" id="ARBA00022801"/>
    </source>
</evidence>